<feature type="transmembrane region" description="Helical" evidence="1">
    <location>
        <begin position="145"/>
        <end position="165"/>
    </location>
</feature>
<proteinExistence type="predicted"/>
<keyword evidence="1" id="KW-1133">Transmembrane helix</keyword>
<feature type="transmembrane region" description="Helical" evidence="1">
    <location>
        <begin position="114"/>
        <end position="133"/>
    </location>
</feature>
<feature type="transmembrane region" description="Helical" evidence="1">
    <location>
        <begin position="218"/>
        <end position="241"/>
    </location>
</feature>
<evidence type="ECO:0000313" key="2">
    <source>
        <dbReference type="EMBL" id="TDO31976.1"/>
    </source>
</evidence>
<dbReference type="RefSeq" id="WP_166661398.1">
    <property type="nucleotide sequence ID" value="NZ_BOMD01000044.1"/>
</dbReference>
<feature type="transmembrane region" description="Helical" evidence="1">
    <location>
        <begin position="279"/>
        <end position="302"/>
    </location>
</feature>
<organism evidence="2 3">
    <name type="scientific">Paractinoplanes brasiliensis</name>
    <dbReference type="NCBI Taxonomy" id="52695"/>
    <lineage>
        <taxon>Bacteria</taxon>
        <taxon>Bacillati</taxon>
        <taxon>Actinomycetota</taxon>
        <taxon>Actinomycetes</taxon>
        <taxon>Micromonosporales</taxon>
        <taxon>Micromonosporaceae</taxon>
        <taxon>Paractinoplanes</taxon>
    </lineage>
</organism>
<name>A0A4R6JBU3_9ACTN</name>
<dbReference type="EMBL" id="SNWR01000002">
    <property type="protein sequence ID" value="TDO31976.1"/>
    <property type="molecule type" value="Genomic_DNA"/>
</dbReference>
<feature type="transmembrane region" description="Helical" evidence="1">
    <location>
        <begin position="185"/>
        <end position="206"/>
    </location>
</feature>
<accession>A0A4R6JBU3</accession>
<keyword evidence="1" id="KW-0812">Transmembrane</keyword>
<comment type="caution">
    <text evidence="2">The sequence shown here is derived from an EMBL/GenBank/DDBJ whole genome shotgun (WGS) entry which is preliminary data.</text>
</comment>
<keyword evidence="1" id="KW-0472">Membrane</keyword>
<dbReference type="Proteomes" id="UP000294901">
    <property type="component" value="Unassembled WGS sequence"/>
</dbReference>
<feature type="transmembrane region" description="Helical" evidence="1">
    <location>
        <begin position="247"/>
        <end position="267"/>
    </location>
</feature>
<feature type="transmembrane region" description="Helical" evidence="1">
    <location>
        <begin position="43"/>
        <end position="66"/>
    </location>
</feature>
<feature type="transmembrane region" description="Helical" evidence="1">
    <location>
        <begin position="73"/>
        <end position="94"/>
    </location>
</feature>
<feature type="transmembrane region" description="Helical" evidence="1">
    <location>
        <begin position="308"/>
        <end position="330"/>
    </location>
</feature>
<evidence type="ECO:0000256" key="1">
    <source>
        <dbReference type="SAM" id="Phobius"/>
    </source>
</evidence>
<evidence type="ECO:0000313" key="3">
    <source>
        <dbReference type="Proteomes" id="UP000294901"/>
    </source>
</evidence>
<gene>
    <name evidence="2" type="ORF">C8E87_7415</name>
</gene>
<protein>
    <submittedName>
        <fullName evidence="2">Uncharacterized protein</fullName>
    </submittedName>
</protein>
<sequence>MSSGIRTWTAWGLCALTVVQLVGTAILAVLTRAIPDPTSSHSWLLNLVDNSLITAALAIVGVLLATRRPANPIGWLLTGVAFVWSTNDFTHHYARYALEHAPGSLPAGLATGWFASWNYALAFPLLPLLFLLFPDGRLPSPRWRPVGWAAAGAAVVLVVLSPLRLGPLEYFPTIRNPTGLVPPVVVIAIGLSFALLCCACAAALLVRLRQARGDERQQLKWVSAAGILLAAEGVVGGFFLPSRIHELLSPLTVVAFAAAIAVAVLKYRLYDIDVIIRRSVVYGSLTAAIAALYLMAAALGGVALSGRAAGPGIAAALAVALGLAPARAWLQRAADRLLYGERRDPLQAVTRLGDHVAVAPGPDLLAALLTGVQQAVNAAEPAWSGPMIAGSA</sequence>
<reference evidence="2 3" key="1">
    <citation type="submission" date="2019-03" db="EMBL/GenBank/DDBJ databases">
        <title>Sequencing the genomes of 1000 actinobacteria strains.</title>
        <authorList>
            <person name="Klenk H.-P."/>
        </authorList>
    </citation>
    <scope>NUCLEOTIDE SEQUENCE [LARGE SCALE GENOMIC DNA]</scope>
    <source>
        <strain evidence="2 3">DSM 43805</strain>
    </source>
</reference>
<dbReference type="AlphaFoldDB" id="A0A4R6JBU3"/>
<keyword evidence="3" id="KW-1185">Reference proteome</keyword>